<comment type="caution">
    <text evidence="2">The sequence shown here is derived from an EMBL/GenBank/DDBJ whole genome shotgun (WGS) entry which is preliminary data.</text>
</comment>
<dbReference type="OrthoDB" id="9805171at2"/>
<dbReference type="SUPFAM" id="SSF53335">
    <property type="entry name" value="S-adenosyl-L-methionine-dependent methyltransferases"/>
    <property type="match status" value="1"/>
</dbReference>
<dbReference type="InterPro" id="IPR013216">
    <property type="entry name" value="Methyltransf_11"/>
</dbReference>
<dbReference type="Pfam" id="PF08241">
    <property type="entry name" value="Methyltransf_11"/>
    <property type="match status" value="1"/>
</dbReference>
<keyword evidence="2" id="KW-0489">Methyltransferase</keyword>
<accession>A0A4R4E6L0</accession>
<dbReference type="GO" id="GO:0032259">
    <property type="term" value="P:methylation"/>
    <property type="evidence" value="ECO:0007669"/>
    <property type="project" value="UniProtKB-KW"/>
</dbReference>
<evidence type="ECO:0000313" key="3">
    <source>
        <dbReference type="Proteomes" id="UP000295164"/>
    </source>
</evidence>
<keyword evidence="3" id="KW-1185">Reference proteome</keyword>
<dbReference type="AlphaFoldDB" id="A0A4R4E6L0"/>
<dbReference type="InterPro" id="IPR029063">
    <property type="entry name" value="SAM-dependent_MTases_sf"/>
</dbReference>
<dbReference type="EMBL" id="SKFH01000002">
    <property type="protein sequence ID" value="TCZ74420.1"/>
    <property type="molecule type" value="Genomic_DNA"/>
</dbReference>
<evidence type="ECO:0000313" key="2">
    <source>
        <dbReference type="EMBL" id="TCZ74420.1"/>
    </source>
</evidence>
<proteinExistence type="predicted"/>
<dbReference type="CDD" id="cd02440">
    <property type="entry name" value="AdoMet_MTases"/>
    <property type="match status" value="1"/>
</dbReference>
<gene>
    <name evidence="2" type="ORF">E0486_01995</name>
</gene>
<dbReference type="Gene3D" id="3.40.50.150">
    <property type="entry name" value="Vaccinia Virus protein VP39"/>
    <property type="match status" value="1"/>
</dbReference>
<sequence>MPPKVKLLPQFDPSVNYSLFLIRNRLLNAIRKQATRFNGRLLDFGCGIKPYESLFSVAEYIGVDYAGEGETYTKEKADFLYDGKTLPFADNYFDGIFTTEVVEHIFNLESIVPELRRVLKPGGELLLTCPFAMPEHEVPADYARYTSFAVQDLFRRNGFEVVHYEKTGNFIEALFQLWIIWLDQGMLHRVRKIPVVRSAIRALVYCTLNPLALLFSRLFPRNKNLYLNNVLVLKNKKP</sequence>
<dbReference type="GO" id="GO:0008757">
    <property type="term" value="F:S-adenosylmethionine-dependent methyltransferase activity"/>
    <property type="evidence" value="ECO:0007669"/>
    <property type="project" value="InterPro"/>
</dbReference>
<keyword evidence="2" id="KW-0808">Transferase</keyword>
<evidence type="ECO:0000259" key="1">
    <source>
        <dbReference type="Pfam" id="PF08241"/>
    </source>
</evidence>
<protein>
    <submittedName>
        <fullName evidence="2">Class I SAM-dependent methyltransferase</fullName>
    </submittedName>
</protein>
<dbReference type="Proteomes" id="UP000295164">
    <property type="component" value="Unassembled WGS sequence"/>
</dbReference>
<reference evidence="2 3" key="1">
    <citation type="submission" date="2019-03" db="EMBL/GenBank/DDBJ databases">
        <authorList>
            <person name="Kim M.K.M."/>
        </authorList>
    </citation>
    <scope>NUCLEOTIDE SEQUENCE [LARGE SCALE GENOMIC DNA]</scope>
    <source>
        <strain evidence="2 3">17J68-15</strain>
    </source>
</reference>
<feature type="domain" description="Methyltransferase type 11" evidence="1">
    <location>
        <begin position="42"/>
        <end position="126"/>
    </location>
</feature>
<organism evidence="2 3">
    <name type="scientific">Flaviaesturariibacter aridisoli</name>
    <dbReference type="NCBI Taxonomy" id="2545761"/>
    <lineage>
        <taxon>Bacteria</taxon>
        <taxon>Pseudomonadati</taxon>
        <taxon>Bacteroidota</taxon>
        <taxon>Chitinophagia</taxon>
        <taxon>Chitinophagales</taxon>
        <taxon>Chitinophagaceae</taxon>
        <taxon>Flaviaestuariibacter</taxon>
    </lineage>
</organism>
<name>A0A4R4E6L0_9BACT</name>